<dbReference type="PANTHER" id="PTHR48420">
    <property type="entry name" value="NON-HAEM DIOXYGENASE N-TERMINAL DOMAIN-CONTAINING PROTEIN"/>
    <property type="match status" value="1"/>
</dbReference>
<evidence type="ECO:0000313" key="1">
    <source>
        <dbReference type="EMBL" id="CAK9098311.1"/>
    </source>
</evidence>
<dbReference type="Proteomes" id="UP001642484">
    <property type="component" value="Unassembled WGS sequence"/>
</dbReference>
<dbReference type="Gene3D" id="2.60.120.330">
    <property type="entry name" value="B-lactam Antibiotic, Isopenicillin N Synthase, Chain"/>
    <property type="match status" value="1"/>
</dbReference>
<proteinExistence type="predicted"/>
<dbReference type="InterPro" id="IPR027443">
    <property type="entry name" value="IPNS-like_sf"/>
</dbReference>
<accession>A0ABP0RCJ1</accession>
<organism evidence="1 2">
    <name type="scientific">Durusdinium trenchii</name>
    <dbReference type="NCBI Taxonomy" id="1381693"/>
    <lineage>
        <taxon>Eukaryota</taxon>
        <taxon>Sar</taxon>
        <taxon>Alveolata</taxon>
        <taxon>Dinophyceae</taxon>
        <taxon>Suessiales</taxon>
        <taxon>Symbiodiniaceae</taxon>
        <taxon>Durusdinium</taxon>
    </lineage>
</organism>
<reference evidence="1 2" key="1">
    <citation type="submission" date="2024-02" db="EMBL/GenBank/DDBJ databases">
        <authorList>
            <person name="Chen Y."/>
            <person name="Shah S."/>
            <person name="Dougan E. K."/>
            <person name="Thang M."/>
            <person name="Chan C."/>
        </authorList>
    </citation>
    <scope>NUCLEOTIDE SEQUENCE [LARGE SCALE GENOMIC DNA]</scope>
</reference>
<sequence length="877" mass="97112">MWVCDWWGDCEDFQVLIRRLRLELLPLAQDLARLPEESKDAIREKGTLNVNNYSRGVDGNRTGFYFHPALDNPADCLPPDVTSEPTFYTPNLWPDKDLPQLRSLARQCAPRLVELGRLLAAAVDWRCSQVLPGYRPGTLRELIAPAEKCNHKCRLICYHDFDTPEQCAASKGMWAPPHKDTGLLTVLVPGIFLDSSGKQMACPDPEVGLYVRNRKGKTIQIQKPDGVGECLFFQVGEALQIVSGGLYHATEHCVRGPPSHGRGYERATLAVFLQPHSHEELRLPDGVSMKEVADRACDPLFRMFLLYQPKDVRGMNFLHFCQREGPKLSDAVAEAMARVSTPIYSDGLQKQYFSHLLEDVQRRRDQFPERSPSLSDHLQLPGQMRACLVGLQQSRCIFPVARAVPGCSRFLSGAIRKSMACRALLEPLLPHGPGICVLGRLAACCTTWRATVDSAARQATKRQCPQAEPLLTRPYLAHWALISILEKNPEALEVVNQALMTEGDSSVSQPLSCARARQAVNDLTDRCPVCQHCPTARVLGAEGPLELLPLQRNLLRRLAFDAGATRGGVHLAQQAVSKALAQRSPALREVLLDVAELLNLRAYARTYVSSRPRVLTELEEALRHAADAMDCPDEPDAPGCATGTSLTPLRGLPRARLWLGRTLSSAAHSLALSFMQGAARERLLSRWESPQKMFNMAEEQLRSAIAEVAGQGQSSLLAEGILYAALGECFFCQASAARDNADHACKRCLKYFRHAFRCLQQAGKADTIQFADALKDYGKVLKCGFLAENNAAAGEHALRKALHTHRRLLGSDHPCTRNVCRLLDGSDDTDSASDWQVPSVGVEERLSVTVPLPFFSSFWKDTLHEMHMNHKNGLNGV</sequence>
<gene>
    <name evidence="1" type="ORF">CCMP2556_LOCUS46594</name>
</gene>
<keyword evidence="2" id="KW-1185">Reference proteome</keyword>
<dbReference type="PANTHER" id="PTHR48420:SF1">
    <property type="entry name" value="NON-HAEM DIOXYGENASE N-TERMINAL DOMAIN-CONTAINING PROTEIN"/>
    <property type="match status" value="1"/>
</dbReference>
<name>A0ABP0RCJ1_9DINO</name>
<dbReference type="SUPFAM" id="SSF51197">
    <property type="entry name" value="Clavaminate synthase-like"/>
    <property type="match status" value="1"/>
</dbReference>
<evidence type="ECO:0000313" key="2">
    <source>
        <dbReference type="Proteomes" id="UP001642484"/>
    </source>
</evidence>
<comment type="caution">
    <text evidence="1">The sequence shown here is derived from an EMBL/GenBank/DDBJ whole genome shotgun (WGS) entry which is preliminary data.</text>
</comment>
<dbReference type="EMBL" id="CAXAMN010025805">
    <property type="protein sequence ID" value="CAK9098311.1"/>
    <property type="molecule type" value="Genomic_DNA"/>
</dbReference>
<protein>
    <submittedName>
        <fullName evidence="1">Uncharacterized protein</fullName>
    </submittedName>
</protein>